<dbReference type="Proteomes" id="UP001162480">
    <property type="component" value="Chromosome 1"/>
</dbReference>
<evidence type="ECO:0000256" key="2">
    <source>
        <dbReference type="ARBA" id="ARBA00022737"/>
    </source>
</evidence>
<proteinExistence type="predicted"/>
<protein>
    <recommendedName>
        <fullName evidence="7">CBS domain-containing protein</fullName>
    </recommendedName>
</protein>
<gene>
    <name evidence="8" type="ORF">OCTVUL_1B000765</name>
</gene>
<keyword evidence="2" id="KW-0677">Repeat</keyword>
<evidence type="ECO:0000256" key="6">
    <source>
        <dbReference type="PROSITE-ProRule" id="PRU00703"/>
    </source>
</evidence>
<keyword evidence="5" id="KW-0868">Chloride</keyword>
<dbReference type="AlphaFoldDB" id="A0AA36AHW5"/>
<dbReference type="GO" id="GO:0015108">
    <property type="term" value="F:chloride transmembrane transporter activity"/>
    <property type="evidence" value="ECO:0007669"/>
    <property type="project" value="TreeGrafter"/>
</dbReference>
<feature type="domain" description="CBS" evidence="7">
    <location>
        <begin position="145"/>
        <end position="203"/>
    </location>
</feature>
<dbReference type="SMART" id="SM00116">
    <property type="entry name" value="CBS"/>
    <property type="match status" value="2"/>
</dbReference>
<dbReference type="PANTHER" id="PTHR11689">
    <property type="entry name" value="CHLORIDE CHANNEL PROTEIN CLC FAMILY MEMBER"/>
    <property type="match status" value="1"/>
</dbReference>
<dbReference type="PANTHER" id="PTHR11689:SF89">
    <property type="entry name" value="CHLORIDE CHANNEL PROTEIN"/>
    <property type="match status" value="1"/>
</dbReference>
<evidence type="ECO:0000256" key="3">
    <source>
        <dbReference type="ARBA" id="ARBA00023065"/>
    </source>
</evidence>
<dbReference type="EMBL" id="OX597814">
    <property type="protein sequence ID" value="CAI9715287.1"/>
    <property type="molecule type" value="Genomic_DNA"/>
</dbReference>
<accession>A0AA36AHW5</accession>
<organism evidence="8 9">
    <name type="scientific">Octopus vulgaris</name>
    <name type="common">Common octopus</name>
    <dbReference type="NCBI Taxonomy" id="6645"/>
    <lineage>
        <taxon>Eukaryota</taxon>
        <taxon>Metazoa</taxon>
        <taxon>Spiralia</taxon>
        <taxon>Lophotrochozoa</taxon>
        <taxon>Mollusca</taxon>
        <taxon>Cephalopoda</taxon>
        <taxon>Coleoidea</taxon>
        <taxon>Octopodiformes</taxon>
        <taxon>Octopoda</taxon>
        <taxon>Incirrata</taxon>
        <taxon>Octopodidae</taxon>
        <taxon>Octopus</taxon>
    </lineage>
</organism>
<dbReference type="InterPro" id="IPR051280">
    <property type="entry name" value="Cl-channel/antiporter"/>
</dbReference>
<dbReference type="InterPro" id="IPR000644">
    <property type="entry name" value="CBS_dom"/>
</dbReference>
<keyword evidence="4 6" id="KW-0129">CBS domain</keyword>
<keyword evidence="1" id="KW-0813">Transport</keyword>
<evidence type="ECO:0000313" key="8">
    <source>
        <dbReference type="EMBL" id="CAI9715287.1"/>
    </source>
</evidence>
<evidence type="ECO:0000256" key="5">
    <source>
        <dbReference type="ARBA" id="ARBA00023214"/>
    </source>
</evidence>
<evidence type="ECO:0000259" key="7">
    <source>
        <dbReference type="PROSITE" id="PS51371"/>
    </source>
</evidence>
<dbReference type="InterPro" id="IPR046342">
    <property type="entry name" value="CBS_dom_sf"/>
</dbReference>
<dbReference type="CDD" id="cd04591">
    <property type="entry name" value="CBS_pair_voltage-gated_CLC_euk_bac"/>
    <property type="match status" value="1"/>
</dbReference>
<feature type="domain" description="CBS" evidence="7">
    <location>
        <begin position="34"/>
        <end position="96"/>
    </location>
</feature>
<name>A0AA36AHW5_OCTVU</name>
<reference evidence="8" key="1">
    <citation type="submission" date="2023-08" db="EMBL/GenBank/DDBJ databases">
        <authorList>
            <person name="Alioto T."/>
            <person name="Alioto T."/>
            <person name="Gomez Garrido J."/>
        </authorList>
    </citation>
    <scope>NUCLEOTIDE SEQUENCE</scope>
</reference>
<evidence type="ECO:0000313" key="9">
    <source>
        <dbReference type="Proteomes" id="UP001162480"/>
    </source>
</evidence>
<keyword evidence="3" id="KW-0406">Ion transport</keyword>
<dbReference type="Gene3D" id="3.10.580.10">
    <property type="entry name" value="CBS-domain"/>
    <property type="match status" value="2"/>
</dbReference>
<dbReference type="Pfam" id="PF00571">
    <property type="entry name" value="CBS"/>
    <property type="match status" value="2"/>
</dbReference>
<dbReference type="PROSITE" id="PS51371">
    <property type="entry name" value="CBS"/>
    <property type="match status" value="2"/>
</dbReference>
<sequence>MGKPSETIKRALSVWIPVVAVWLNAELYTAFDVMASPVVTVYPKQSVYKVAKILLTTTHSGFPVAKKQTMLSKSKHFYGLITRKELYILLMKEEVFCTKEEIENESEKVLNKSLEHDHWYRGLPVSTPLAPLSFTTWSFTGYPFINDSAISIPTKFSLYRAFLIFRTMGLRHLVVVDEFNCIRGIITRKDLMDFKMLENISKVVFSKKKEGKVSATRVTDDSWDINAMWDTSILDSEIADMKDVA</sequence>
<evidence type="ECO:0000256" key="4">
    <source>
        <dbReference type="ARBA" id="ARBA00023122"/>
    </source>
</evidence>
<evidence type="ECO:0000256" key="1">
    <source>
        <dbReference type="ARBA" id="ARBA00022448"/>
    </source>
</evidence>
<dbReference type="SUPFAM" id="SSF54631">
    <property type="entry name" value="CBS-domain pair"/>
    <property type="match status" value="1"/>
</dbReference>
<keyword evidence="9" id="KW-1185">Reference proteome</keyword>